<organism evidence="2 3">
    <name type="scientific">Sinorhizobium alkalisoli</name>
    <dbReference type="NCBI Taxonomy" id="1752398"/>
    <lineage>
        <taxon>Bacteria</taxon>
        <taxon>Pseudomonadati</taxon>
        <taxon>Pseudomonadota</taxon>
        <taxon>Alphaproteobacteria</taxon>
        <taxon>Hyphomicrobiales</taxon>
        <taxon>Rhizobiaceae</taxon>
        <taxon>Sinorhizobium/Ensifer group</taxon>
        <taxon>Sinorhizobium</taxon>
    </lineage>
</organism>
<evidence type="ECO:0000313" key="2">
    <source>
        <dbReference type="EMBL" id="ODR88143.1"/>
    </source>
</evidence>
<dbReference type="OrthoDB" id="6195577at2"/>
<dbReference type="AlphaFoldDB" id="A0A1E3V3G5"/>
<dbReference type="Proteomes" id="UP000094342">
    <property type="component" value="Unassembled WGS sequence"/>
</dbReference>
<dbReference type="Pfam" id="PF11575">
    <property type="entry name" value="FhuF_C"/>
    <property type="match status" value="1"/>
</dbReference>
<keyword evidence="3" id="KW-1185">Reference proteome</keyword>
<evidence type="ECO:0000259" key="1">
    <source>
        <dbReference type="Pfam" id="PF11575"/>
    </source>
</evidence>
<dbReference type="InterPro" id="IPR024726">
    <property type="entry name" value="FhuF_C"/>
</dbReference>
<sequence>MRESGGFAASIDWLTAAFPEVGCSLEGPMGFAATAAFWAEGSTGMEACLAYQDRFASGMDDKIRAAHLIAFYCHPLGLAMGAVYLATGLVPRIAGLRFETYPRIDGGRSFEAGRFHFLLDAPSAAAGKGEEGEQQFHDGFVLHMKSIIALIKRRCGLSARAQWRLATDGLAGAFLEIGRLRGEQAVAIERALAIVKRAGSPLASRDLRYEEISVETPGGALCRTYRMRSGCCLYYRTEGGDFCDTCVLLRTETRRERLKAHLLETEGKSVGCEVVDCHPR</sequence>
<dbReference type="GO" id="GO:0051537">
    <property type="term" value="F:2 iron, 2 sulfur cluster binding"/>
    <property type="evidence" value="ECO:0007669"/>
    <property type="project" value="InterPro"/>
</dbReference>
<evidence type="ECO:0000313" key="3">
    <source>
        <dbReference type="Proteomes" id="UP000094342"/>
    </source>
</evidence>
<reference evidence="3" key="1">
    <citation type="submission" date="2016-05" db="EMBL/GenBank/DDBJ databases">
        <authorList>
            <person name="Li Y."/>
        </authorList>
    </citation>
    <scope>NUCLEOTIDE SEQUENCE [LARGE SCALE GENOMIC DNA]</scope>
    <source>
        <strain evidence="3">YIC4027</strain>
    </source>
</reference>
<feature type="domain" description="Ferric siderophore reductase C-terminal" evidence="1">
    <location>
        <begin position="228"/>
        <end position="248"/>
    </location>
</feature>
<dbReference type="RefSeq" id="WP_069461445.1">
    <property type="nucleotide sequence ID" value="NZ_LYBW01000066.1"/>
</dbReference>
<accession>A0A1E3V3G5</accession>
<dbReference type="EMBL" id="LYBW01000066">
    <property type="protein sequence ID" value="ODR88143.1"/>
    <property type="molecule type" value="Genomic_DNA"/>
</dbReference>
<protein>
    <recommendedName>
        <fullName evidence="1">Ferric siderophore reductase C-terminal domain-containing protein</fullName>
    </recommendedName>
</protein>
<proteinExistence type="predicted"/>
<dbReference type="STRING" id="1752398.A8M32_26675"/>
<comment type="caution">
    <text evidence="2">The sequence shown here is derived from an EMBL/GenBank/DDBJ whole genome shotgun (WGS) entry which is preliminary data.</text>
</comment>
<gene>
    <name evidence="2" type="ORF">A8M32_26675</name>
</gene>
<name>A0A1E3V3G5_9HYPH</name>